<keyword evidence="4" id="KW-0804">Transcription</keyword>
<name>A0A1M5M2P8_9BACT</name>
<dbReference type="InterPro" id="IPR036390">
    <property type="entry name" value="WH_DNA-bd_sf"/>
</dbReference>
<reference evidence="6 7" key="1">
    <citation type="submission" date="2016-11" db="EMBL/GenBank/DDBJ databases">
        <authorList>
            <person name="Jaros S."/>
            <person name="Januszkiewicz K."/>
            <person name="Wedrychowicz H."/>
        </authorList>
    </citation>
    <scope>NUCLEOTIDE SEQUENCE [LARGE SCALE GENOMIC DNA]</scope>
    <source>
        <strain evidence="6 7">DSM 21986</strain>
    </source>
</reference>
<dbReference type="OrthoDB" id="9785745at2"/>
<dbReference type="GO" id="GO:0003700">
    <property type="term" value="F:DNA-binding transcription factor activity"/>
    <property type="evidence" value="ECO:0007669"/>
    <property type="project" value="InterPro"/>
</dbReference>
<keyword evidence="3 6" id="KW-0238">DNA-binding</keyword>
<dbReference type="STRING" id="1194090.SAMN05443144_1501"/>
<dbReference type="InterPro" id="IPR005119">
    <property type="entry name" value="LysR_subst-bd"/>
</dbReference>
<dbReference type="EMBL" id="FQUS01000050">
    <property type="protein sequence ID" value="SHG71567.1"/>
    <property type="molecule type" value="Genomic_DNA"/>
</dbReference>
<evidence type="ECO:0000256" key="2">
    <source>
        <dbReference type="ARBA" id="ARBA00023015"/>
    </source>
</evidence>
<dbReference type="SUPFAM" id="SSF53850">
    <property type="entry name" value="Periplasmic binding protein-like II"/>
    <property type="match status" value="1"/>
</dbReference>
<proteinExistence type="inferred from homology"/>
<sequence length="283" mass="31531">MSYTKAARELYMSQPAITKNIQEFEQELGARLFNRKGNSIELTPAGKLAYSYSSDIDQLIQNLTYELGLMNETQAGNLCIGASSTISQYLIPPVIAHFKESYPQTSISLASGNTSEINTQLNDDLIDVGITEGHRKLKNFEYIPFKDDEIAFISHIDSPISIPDIFPKTTLSELPLVIRETGSGTREVFEKALKQLGLTLADLNILISLGSTESIKSFLPGSGAIGVFSTSAIRKGEQASFTFSYLKEYRIPRKFQFVIKHGSAHKLAREFIRFSKRHYNVSS</sequence>
<dbReference type="SUPFAM" id="SSF46785">
    <property type="entry name" value="Winged helix' DNA-binding domain"/>
    <property type="match status" value="1"/>
</dbReference>
<dbReference type="Pfam" id="PF00126">
    <property type="entry name" value="HTH_1"/>
    <property type="match status" value="1"/>
</dbReference>
<keyword evidence="7" id="KW-1185">Reference proteome</keyword>
<organism evidence="6 7">
    <name type="scientific">Fodinibius roseus</name>
    <dbReference type="NCBI Taxonomy" id="1194090"/>
    <lineage>
        <taxon>Bacteria</taxon>
        <taxon>Pseudomonadati</taxon>
        <taxon>Balneolota</taxon>
        <taxon>Balneolia</taxon>
        <taxon>Balneolales</taxon>
        <taxon>Balneolaceae</taxon>
        <taxon>Fodinibius</taxon>
    </lineage>
</organism>
<dbReference type="AlphaFoldDB" id="A0A1M5M2P8"/>
<dbReference type="Gene3D" id="1.10.10.10">
    <property type="entry name" value="Winged helix-like DNA-binding domain superfamily/Winged helix DNA-binding domain"/>
    <property type="match status" value="1"/>
</dbReference>
<evidence type="ECO:0000256" key="3">
    <source>
        <dbReference type="ARBA" id="ARBA00023125"/>
    </source>
</evidence>
<dbReference type="PRINTS" id="PR00039">
    <property type="entry name" value="HTHLYSR"/>
</dbReference>
<dbReference type="Proteomes" id="UP000184041">
    <property type="component" value="Unassembled WGS sequence"/>
</dbReference>
<dbReference type="InterPro" id="IPR036388">
    <property type="entry name" value="WH-like_DNA-bd_sf"/>
</dbReference>
<dbReference type="PANTHER" id="PTHR30126:SF39">
    <property type="entry name" value="HTH-TYPE TRANSCRIPTIONAL REGULATOR CYSL"/>
    <property type="match status" value="1"/>
</dbReference>
<evidence type="ECO:0000256" key="1">
    <source>
        <dbReference type="ARBA" id="ARBA00009437"/>
    </source>
</evidence>
<protein>
    <submittedName>
        <fullName evidence="6">DNA-binding transcriptional regulator, LysR family</fullName>
    </submittedName>
</protein>
<dbReference type="Pfam" id="PF03466">
    <property type="entry name" value="LysR_substrate"/>
    <property type="match status" value="1"/>
</dbReference>
<dbReference type="Gene3D" id="3.40.190.290">
    <property type="match status" value="1"/>
</dbReference>
<feature type="domain" description="HTH lysR-type" evidence="5">
    <location>
        <begin position="1"/>
        <end position="43"/>
    </location>
</feature>
<gene>
    <name evidence="6" type="ORF">SAMN05443144_1501</name>
</gene>
<dbReference type="PROSITE" id="PS50931">
    <property type="entry name" value="HTH_LYSR"/>
    <property type="match status" value="1"/>
</dbReference>
<comment type="similarity">
    <text evidence="1">Belongs to the LysR transcriptional regulatory family.</text>
</comment>
<evidence type="ECO:0000313" key="7">
    <source>
        <dbReference type="Proteomes" id="UP000184041"/>
    </source>
</evidence>
<evidence type="ECO:0000313" key="6">
    <source>
        <dbReference type="EMBL" id="SHG71567.1"/>
    </source>
</evidence>
<evidence type="ECO:0000259" key="5">
    <source>
        <dbReference type="PROSITE" id="PS50931"/>
    </source>
</evidence>
<keyword evidence="2" id="KW-0805">Transcription regulation</keyword>
<evidence type="ECO:0000256" key="4">
    <source>
        <dbReference type="ARBA" id="ARBA00023163"/>
    </source>
</evidence>
<accession>A0A1M5M2P8</accession>
<dbReference type="PANTHER" id="PTHR30126">
    <property type="entry name" value="HTH-TYPE TRANSCRIPTIONAL REGULATOR"/>
    <property type="match status" value="1"/>
</dbReference>
<dbReference type="GO" id="GO:0000976">
    <property type="term" value="F:transcription cis-regulatory region binding"/>
    <property type="evidence" value="ECO:0007669"/>
    <property type="project" value="TreeGrafter"/>
</dbReference>
<dbReference type="InterPro" id="IPR000847">
    <property type="entry name" value="LysR_HTH_N"/>
</dbReference>